<evidence type="ECO:0000259" key="1">
    <source>
        <dbReference type="Pfam" id="PF12680"/>
    </source>
</evidence>
<sequence length="143" mass="16590">MDRTEWIARYARAWRERSPEDVVELFTPDAVYFYSPTAAPRVGREQIAAHWKRSSDTFADLDLRFGEPVREGDRATVEMWATMRDPAWHERRTGRTPAAGEDWMTFPGILVLRFTPEGLCSEHREYYNIVFGEKIAPPPGWGV</sequence>
<accession>A0ABS5TGT4</accession>
<gene>
    <name evidence="2" type="ORF">KIH74_14155</name>
</gene>
<organism evidence="2 3">
    <name type="scientific">Kineosporia corallincola</name>
    <dbReference type="NCBI Taxonomy" id="2835133"/>
    <lineage>
        <taxon>Bacteria</taxon>
        <taxon>Bacillati</taxon>
        <taxon>Actinomycetota</taxon>
        <taxon>Actinomycetes</taxon>
        <taxon>Kineosporiales</taxon>
        <taxon>Kineosporiaceae</taxon>
        <taxon>Kineosporia</taxon>
    </lineage>
</organism>
<dbReference type="Proteomes" id="UP001197247">
    <property type="component" value="Unassembled WGS sequence"/>
</dbReference>
<dbReference type="InterPro" id="IPR037401">
    <property type="entry name" value="SnoaL-like"/>
</dbReference>
<keyword evidence="3" id="KW-1185">Reference proteome</keyword>
<proteinExistence type="predicted"/>
<dbReference type="Gene3D" id="3.10.450.50">
    <property type="match status" value="1"/>
</dbReference>
<dbReference type="SUPFAM" id="SSF54427">
    <property type="entry name" value="NTF2-like"/>
    <property type="match status" value="1"/>
</dbReference>
<protein>
    <submittedName>
        <fullName evidence="2">Nuclear transport factor 2 family protein</fullName>
    </submittedName>
</protein>
<reference evidence="2 3" key="1">
    <citation type="submission" date="2021-05" db="EMBL/GenBank/DDBJ databases">
        <title>Kineosporia and Streptomyces sp. nov. two new marine actinobacteria isolated from Coral.</title>
        <authorList>
            <person name="Buangrab K."/>
            <person name="Sutthacheep M."/>
            <person name="Yeemin T."/>
            <person name="Harunari E."/>
            <person name="Igarashi Y."/>
            <person name="Kanchanasin P."/>
            <person name="Tanasupawat S."/>
            <person name="Phongsopitanun W."/>
        </authorList>
    </citation>
    <scope>NUCLEOTIDE SEQUENCE [LARGE SCALE GENOMIC DNA]</scope>
    <source>
        <strain evidence="2 3">J2-2</strain>
    </source>
</reference>
<evidence type="ECO:0000313" key="3">
    <source>
        <dbReference type="Proteomes" id="UP001197247"/>
    </source>
</evidence>
<dbReference type="Pfam" id="PF12680">
    <property type="entry name" value="SnoaL_2"/>
    <property type="match status" value="1"/>
</dbReference>
<comment type="caution">
    <text evidence="2">The sequence shown here is derived from an EMBL/GenBank/DDBJ whole genome shotgun (WGS) entry which is preliminary data.</text>
</comment>
<dbReference type="RefSeq" id="WP_214156370.1">
    <property type="nucleotide sequence ID" value="NZ_JAHBAY010000005.1"/>
</dbReference>
<evidence type="ECO:0000313" key="2">
    <source>
        <dbReference type="EMBL" id="MBT0770078.1"/>
    </source>
</evidence>
<dbReference type="EMBL" id="JAHBAY010000005">
    <property type="protein sequence ID" value="MBT0770078.1"/>
    <property type="molecule type" value="Genomic_DNA"/>
</dbReference>
<dbReference type="InterPro" id="IPR032710">
    <property type="entry name" value="NTF2-like_dom_sf"/>
</dbReference>
<feature type="domain" description="SnoaL-like" evidence="1">
    <location>
        <begin position="8"/>
        <end position="123"/>
    </location>
</feature>
<name>A0ABS5TGT4_9ACTN</name>